<dbReference type="SUPFAM" id="SSF53474">
    <property type="entry name" value="alpha/beta-Hydrolases"/>
    <property type="match status" value="1"/>
</dbReference>
<dbReference type="Gene3D" id="3.40.50.1820">
    <property type="entry name" value="alpha/beta hydrolase"/>
    <property type="match status" value="1"/>
</dbReference>
<name>A0A6P8HJK2_ACTTE</name>
<proteinExistence type="predicted"/>
<evidence type="ECO:0000259" key="2">
    <source>
        <dbReference type="Pfam" id="PF07859"/>
    </source>
</evidence>
<dbReference type="InterPro" id="IPR029058">
    <property type="entry name" value="AB_hydrolase_fold"/>
</dbReference>
<dbReference type="InParanoid" id="A0A6P8HJK2"/>
<evidence type="ECO:0000313" key="3">
    <source>
        <dbReference type="Proteomes" id="UP000515163"/>
    </source>
</evidence>
<dbReference type="Pfam" id="PF07859">
    <property type="entry name" value="Abhydrolase_3"/>
    <property type="match status" value="1"/>
</dbReference>
<dbReference type="GO" id="GO:0004061">
    <property type="term" value="F:arylformamidase activity"/>
    <property type="evidence" value="ECO:0007669"/>
    <property type="project" value="TreeGrafter"/>
</dbReference>
<dbReference type="OrthoDB" id="433474at2759"/>
<dbReference type="GeneID" id="116289959"/>
<organism evidence="3 4">
    <name type="scientific">Actinia tenebrosa</name>
    <name type="common">Australian red waratah sea anemone</name>
    <dbReference type="NCBI Taxonomy" id="6105"/>
    <lineage>
        <taxon>Eukaryota</taxon>
        <taxon>Metazoa</taxon>
        <taxon>Cnidaria</taxon>
        <taxon>Anthozoa</taxon>
        <taxon>Hexacorallia</taxon>
        <taxon>Actiniaria</taxon>
        <taxon>Actiniidae</taxon>
        <taxon>Actinia</taxon>
    </lineage>
</organism>
<dbReference type="Proteomes" id="UP000515163">
    <property type="component" value="Unplaced"/>
</dbReference>
<dbReference type="AlphaFoldDB" id="A0A6P8HJK2"/>
<keyword evidence="3" id="KW-1185">Reference proteome</keyword>
<dbReference type="InterPro" id="IPR013094">
    <property type="entry name" value="AB_hydrolase_3"/>
</dbReference>
<dbReference type="InterPro" id="IPR050300">
    <property type="entry name" value="GDXG_lipolytic_enzyme"/>
</dbReference>
<dbReference type="PANTHER" id="PTHR48081:SF33">
    <property type="entry name" value="KYNURENINE FORMAMIDASE"/>
    <property type="match status" value="1"/>
</dbReference>
<dbReference type="KEGG" id="aten:116289959"/>
<evidence type="ECO:0000313" key="4">
    <source>
        <dbReference type="RefSeq" id="XP_031552775.1"/>
    </source>
</evidence>
<dbReference type="FunCoup" id="A0A6P8HJK2">
    <property type="interactions" value="612"/>
</dbReference>
<protein>
    <submittedName>
        <fullName evidence="4">Kynurenine formamidase-like</fullName>
    </submittedName>
</protein>
<keyword evidence="1" id="KW-0378">Hydrolase</keyword>
<dbReference type="RefSeq" id="XP_031552775.1">
    <property type="nucleotide sequence ID" value="XM_031696915.1"/>
</dbReference>
<dbReference type="PANTHER" id="PTHR48081">
    <property type="entry name" value="AB HYDROLASE SUPERFAMILY PROTEIN C4A8.06C"/>
    <property type="match status" value="1"/>
</dbReference>
<accession>A0A6P8HJK2</accession>
<feature type="domain" description="Alpha/beta hydrolase fold-3" evidence="2">
    <location>
        <begin position="80"/>
        <end position="266"/>
    </location>
</feature>
<gene>
    <name evidence="4" type="primary">LOC116289959</name>
</gene>
<sequence>MTSKQDMDEDVENEYTCSRWVRDIPVDLALSTYINQWAQMTSKARESFDVELNICYGNKEECTLDVYRTKETLQNAAVFIFFHGGYWQESSKDEYAPPIFAAMRAAAFTVMVEYQLAPKATLDEIVAQVKSAVKFVAKRFPESPLYLCGHSAGAHLSAMMMIQESWEDADLPKRIKGMCLVSGVYDLLPLLKTTINTAVKMNEESAKRNSPALQLKLVRPSLRCPVILPVGEYESPSLHNQSKSMLEILKSHGMECKYFDIPKCDHFSILSKLTSAEFQLSKELYQMLTEKH</sequence>
<evidence type="ECO:0000256" key="1">
    <source>
        <dbReference type="ARBA" id="ARBA00022801"/>
    </source>
</evidence>
<reference evidence="4" key="1">
    <citation type="submission" date="2025-08" db="UniProtKB">
        <authorList>
            <consortium name="RefSeq"/>
        </authorList>
    </citation>
    <scope>IDENTIFICATION</scope>
    <source>
        <tissue evidence="4">Tentacle</tissue>
    </source>
</reference>